<accession>A0A2U9CYI0</accession>
<feature type="compositionally biased region" description="Polar residues" evidence="6">
    <location>
        <begin position="407"/>
        <end position="436"/>
    </location>
</feature>
<protein>
    <submittedName>
        <fullName evidence="9">Rab effector MyRIP</fullName>
    </submittedName>
</protein>
<dbReference type="Pfam" id="PF02318">
    <property type="entry name" value="FYVE_2"/>
    <property type="match status" value="1"/>
</dbReference>
<dbReference type="InterPro" id="IPR041282">
    <property type="entry name" value="FYVE_2"/>
</dbReference>
<dbReference type="GO" id="GO:0030864">
    <property type="term" value="C:cortical actin cytoskeleton"/>
    <property type="evidence" value="ECO:0007669"/>
    <property type="project" value="TreeGrafter"/>
</dbReference>
<dbReference type="GO" id="GO:0017022">
    <property type="term" value="F:myosin binding"/>
    <property type="evidence" value="ECO:0007669"/>
    <property type="project" value="TreeGrafter"/>
</dbReference>
<dbReference type="Gene3D" id="3.30.40.10">
    <property type="entry name" value="Zinc/RING finger domain, C3HC4 (zinc finger)"/>
    <property type="match status" value="1"/>
</dbReference>
<feature type="region of interest" description="Disordered" evidence="6">
    <location>
        <begin position="407"/>
        <end position="462"/>
    </location>
</feature>
<evidence type="ECO:0000256" key="6">
    <source>
        <dbReference type="SAM" id="MobiDB-lite"/>
    </source>
</evidence>
<dbReference type="PANTHER" id="PTHR14555:SF6">
    <property type="entry name" value="RAB EFFECTOR MYRIP"/>
    <property type="match status" value="1"/>
</dbReference>
<dbReference type="AlphaFoldDB" id="A0A2U9CYI0"/>
<dbReference type="SUPFAM" id="SSF57903">
    <property type="entry name" value="FYVE/PHD zinc finger"/>
    <property type="match status" value="1"/>
</dbReference>
<evidence type="ECO:0000256" key="4">
    <source>
        <dbReference type="ARBA" id="ARBA00022833"/>
    </source>
</evidence>
<evidence type="ECO:0000259" key="7">
    <source>
        <dbReference type="Pfam" id="PF02318"/>
    </source>
</evidence>
<dbReference type="InterPro" id="IPR051745">
    <property type="entry name" value="Intracell_Transport_Effector"/>
</dbReference>
<proteinExistence type="predicted"/>
<keyword evidence="5" id="KW-0175">Coiled coil</keyword>
<feature type="domain" description="Rab effector MyRIP/Melanophilin" evidence="8">
    <location>
        <begin position="115"/>
        <end position="813"/>
    </location>
</feature>
<feature type="coiled-coil region" evidence="5">
    <location>
        <begin position="150"/>
        <end position="184"/>
    </location>
</feature>
<feature type="domain" description="FYVE-type zinc finger" evidence="7">
    <location>
        <begin position="1"/>
        <end position="87"/>
    </location>
</feature>
<feature type="compositionally biased region" description="Polar residues" evidence="6">
    <location>
        <begin position="240"/>
        <end position="253"/>
    </location>
</feature>
<evidence type="ECO:0000256" key="1">
    <source>
        <dbReference type="ARBA" id="ARBA00004556"/>
    </source>
</evidence>
<dbReference type="InterPro" id="IPR011011">
    <property type="entry name" value="Znf_FYVE_PHD"/>
</dbReference>
<keyword evidence="2" id="KW-0963">Cytoplasm</keyword>
<dbReference type="STRING" id="52904.ENSSMAP00000029448"/>
<dbReference type="EMBL" id="CP026263">
    <property type="protein sequence ID" value="AWP20756.1"/>
    <property type="molecule type" value="Genomic_DNA"/>
</dbReference>
<keyword evidence="3" id="KW-0479">Metal-binding</keyword>
<keyword evidence="3" id="KW-0863">Zinc-finger</keyword>
<feature type="compositionally biased region" description="Basic residues" evidence="6">
    <location>
        <begin position="442"/>
        <end position="451"/>
    </location>
</feature>
<evidence type="ECO:0000256" key="3">
    <source>
        <dbReference type="ARBA" id="ARBA00022771"/>
    </source>
</evidence>
<feature type="compositionally biased region" description="Basic and acidic residues" evidence="6">
    <location>
        <begin position="588"/>
        <end position="641"/>
    </location>
</feature>
<dbReference type="GO" id="GO:0048471">
    <property type="term" value="C:perinuclear region of cytoplasm"/>
    <property type="evidence" value="ECO:0007669"/>
    <property type="project" value="UniProtKB-SubCell"/>
</dbReference>
<evidence type="ECO:0000256" key="2">
    <source>
        <dbReference type="ARBA" id="ARBA00022490"/>
    </source>
</evidence>
<dbReference type="InterPro" id="IPR006788">
    <property type="entry name" value="Myrip/Melanophilin"/>
</dbReference>
<feature type="compositionally biased region" description="Low complexity" evidence="6">
    <location>
        <begin position="679"/>
        <end position="691"/>
    </location>
</feature>
<evidence type="ECO:0000313" key="9">
    <source>
        <dbReference type="EMBL" id="AWP20756.1"/>
    </source>
</evidence>
<reference evidence="9 10" key="1">
    <citation type="submission" date="2017-12" db="EMBL/GenBank/DDBJ databases">
        <title>Integrating genomic resources of turbot (Scophthalmus maximus) in depth evaluation of genetic and physical mapping variation across individuals.</title>
        <authorList>
            <person name="Martinez P."/>
        </authorList>
    </citation>
    <scope>NUCLEOTIDE SEQUENCE [LARGE SCALE GENOMIC DNA]</scope>
</reference>
<evidence type="ECO:0000259" key="8">
    <source>
        <dbReference type="Pfam" id="PF04698"/>
    </source>
</evidence>
<organism evidence="9 10">
    <name type="scientific">Scophthalmus maximus</name>
    <name type="common">Turbot</name>
    <name type="synonym">Psetta maxima</name>
    <dbReference type="NCBI Taxonomy" id="52904"/>
    <lineage>
        <taxon>Eukaryota</taxon>
        <taxon>Metazoa</taxon>
        <taxon>Chordata</taxon>
        <taxon>Craniata</taxon>
        <taxon>Vertebrata</taxon>
        <taxon>Euteleostomi</taxon>
        <taxon>Actinopterygii</taxon>
        <taxon>Neopterygii</taxon>
        <taxon>Teleostei</taxon>
        <taxon>Neoteleostei</taxon>
        <taxon>Acanthomorphata</taxon>
        <taxon>Carangaria</taxon>
        <taxon>Pleuronectiformes</taxon>
        <taxon>Pleuronectoidei</taxon>
        <taxon>Scophthalmidae</taxon>
        <taxon>Scophthalmus</taxon>
    </lineage>
</organism>
<gene>
    <name evidence="9" type="ORF">SMAX5B_001666</name>
</gene>
<keyword evidence="4" id="KW-0862">Zinc</keyword>
<evidence type="ECO:0000313" key="10">
    <source>
        <dbReference type="Proteomes" id="UP000246464"/>
    </source>
</evidence>
<feature type="region of interest" description="Disordered" evidence="6">
    <location>
        <begin position="266"/>
        <end position="285"/>
    </location>
</feature>
<comment type="subcellular location">
    <subcellularLocation>
        <location evidence="1">Cytoplasm</location>
        <location evidence="1">Perinuclear region</location>
    </subcellularLocation>
</comment>
<dbReference type="Proteomes" id="UP000246464">
    <property type="component" value="Chromosome 21"/>
</dbReference>
<dbReference type="Pfam" id="PF04698">
    <property type="entry name" value="Rab_eff_C"/>
    <property type="match status" value="1"/>
</dbReference>
<feature type="region of interest" description="Disordered" evidence="6">
    <location>
        <begin position="671"/>
        <end position="695"/>
    </location>
</feature>
<evidence type="ECO:0000256" key="5">
    <source>
        <dbReference type="SAM" id="Coils"/>
    </source>
</evidence>
<feature type="region of interest" description="Disordered" evidence="6">
    <location>
        <begin position="226"/>
        <end position="253"/>
    </location>
</feature>
<name>A0A2U9CYI0_SCOMX</name>
<dbReference type="GO" id="GO:0003779">
    <property type="term" value="F:actin binding"/>
    <property type="evidence" value="ECO:0007669"/>
    <property type="project" value="TreeGrafter"/>
</dbReference>
<feature type="compositionally biased region" description="Basic and acidic residues" evidence="6">
    <location>
        <begin position="499"/>
        <end position="508"/>
    </location>
</feature>
<feature type="region of interest" description="Disordered" evidence="6">
    <location>
        <begin position="487"/>
        <end position="641"/>
    </location>
</feature>
<dbReference type="GO" id="GO:0008270">
    <property type="term" value="F:zinc ion binding"/>
    <property type="evidence" value="ECO:0007669"/>
    <property type="project" value="UniProtKB-KW"/>
</dbReference>
<sequence length="848" mass="94526">MKQELAEEGSRCSILSKQQRFNQNCCIRCCTPFTFLLNPKRLCLDCQYNVCKTCCTYSKRDKAWLCSACQKGRVLRTQSLEWYYNNVKSRFKRFGSAKVLKTLYRKHIIERGVLSDLPESSVHEGSNDNDGSICGSDSAFYKQSEGHSMAETLTVALRVAEEAIEEAIAKAEEFSDSLEKQNEARYLQDHKEELIEELATTIVQKIIQRRKHSEMQTEYDFVWPQPQSLIQPGEPPSPSQPHTSAQGPQDPLKTSYSLWRSRSAFSLTSDDSPEKGPEEEGAGAAGDLQEYASLKREAKATSLPSWKSVDRLDNSSASSVLQSPDGNWIALHSSQLSRPSLLTKRKSLVFSVLEKESGVVSAYDEMGSDSEEDNEGGWGAALRQFRRKLSDETYYTDSQHDPEWTYTQHLPITSPSSGQYTNTETLNSDSEASSVLSACPRKPPHNLLRKKGPPDTHLHPHHQPIYHQHLQQNFSPYPVHSETLDVNFNPKVTGDSSEAEERQSDPVRRSRRRRKSKRESSTEQSKTDAMTPEPEDLDTVAPNSAALSLPQPYSLAPGSHQSTGGSGTGDPLDEELRSRLSQLVKRANSKDDSSSEEEGAKCPAERKTCKESDRPREKTRPKDTERQRAGDRLQEKPSDAVEQKYSAASLCSITTEVLKVLNATEELIGEAGRESFTPSESMSASPISSSSETRRLDQTLTKMEENVYLAAGAVYGLEGALGDLEQCARSISSGTTDTELAFLEDQVATAAAQVQHSEIQISNIESRISALKTAGLNVAVCNRFSKYKPKDKPQTLDSSRHQRRKLPAPPLKAAFRTIALIQGGFFHELIHGYLDRMVVNEAKPRLYN</sequence>
<dbReference type="InterPro" id="IPR013083">
    <property type="entry name" value="Znf_RING/FYVE/PHD"/>
</dbReference>
<keyword evidence="10" id="KW-1185">Reference proteome</keyword>
<dbReference type="PANTHER" id="PTHR14555">
    <property type="entry name" value="MYELIN-ASSOCIATED OLIGODENDROCYTIC BASIC PROTEIN MOBP -RELATED"/>
    <property type="match status" value="1"/>
</dbReference>